<accession>A0A1H2PSE1</accession>
<evidence type="ECO:0000313" key="3">
    <source>
        <dbReference type="Proteomes" id="UP000243719"/>
    </source>
</evidence>
<evidence type="ECO:0000313" key="2">
    <source>
        <dbReference type="EMBL" id="SDV49850.1"/>
    </source>
</evidence>
<keyword evidence="3" id="KW-1185">Reference proteome</keyword>
<organism evidence="2 3">
    <name type="scientific">Chitinasiproducens palmae</name>
    <dbReference type="NCBI Taxonomy" id="1770053"/>
    <lineage>
        <taxon>Bacteria</taxon>
        <taxon>Pseudomonadati</taxon>
        <taxon>Pseudomonadota</taxon>
        <taxon>Betaproteobacteria</taxon>
        <taxon>Burkholderiales</taxon>
        <taxon>Burkholderiaceae</taxon>
        <taxon>Chitinasiproducens</taxon>
    </lineage>
</organism>
<dbReference type="AlphaFoldDB" id="A0A1H2PSE1"/>
<dbReference type="STRING" id="1770053.SAMN05216551_109193"/>
<evidence type="ECO:0008006" key="4">
    <source>
        <dbReference type="Google" id="ProtNLM"/>
    </source>
</evidence>
<gene>
    <name evidence="2" type="ORF">SAMN05216551_109193</name>
</gene>
<proteinExistence type="predicted"/>
<dbReference type="RefSeq" id="WP_091910410.1">
    <property type="nucleotide sequence ID" value="NZ_FNLO01000009.1"/>
</dbReference>
<sequence>MQRLLIPFVAGFLAVLFFQQAAIGLLHAANIGARIAFDTTAAAPSGVPAFVQDAVLGGLIAILATWVLRIDSAPSAPWLGATLFGAFAMTGLTIFVVGPLSGVWPTGYLLPRLGSAFVVNAVWGWGTLVMIRAFMRDVA</sequence>
<dbReference type="OrthoDB" id="7062791at2"/>
<protein>
    <recommendedName>
        <fullName evidence="4">Transmembrane protein</fullName>
    </recommendedName>
</protein>
<evidence type="ECO:0000256" key="1">
    <source>
        <dbReference type="SAM" id="Phobius"/>
    </source>
</evidence>
<feature type="transmembrane region" description="Helical" evidence="1">
    <location>
        <begin position="113"/>
        <end position="135"/>
    </location>
</feature>
<name>A0A1H2PSE1_9BURK</name>
<keyword evidence="1" id="KW-0472">Membrane</keyword>
<feature type="transmembrane region" description="Helical" evidence="1">
    <location>
        <begin position="80"/>
        <end position="101"/>
    </location>
</feature>
<keyword evidence="1" id="KW-0812">Transmembrane</keyword>
<dbReference type="Proteomes" id="UP000243719">
    <property type="component" value="Unassembled WGS sequence"/>
</dbReference>
<feature type="transmembrane region" description="Helical" evidence="1">
    <location>
        <begin position="47"/>
        <end position="68"/>
    </location>
</feature>
<reference evidence="3" key="1">
    <citation type="submission" date="2016-09" db="EMBL/GenBank/DDBJ databases">
        <authorList>
            <person name="Varghese N."/>
            <person name="Submissions S."/>
        </authorList>
    </citation>
    <scope>NUCLEOTIDE SEQUENCE [LARGE SCALE GENOMIC DNA]</scope>
    <source>
        <strain evidence="3">JS23</strain>
    </source>
</reference>
<keyword evidence="1" id="KW-1133">Transmembrane helix</keyword>
<dbReference type="EMBL" id="FNLO01000009">
    <property type="protein sequence ID" value="SDV49850.1"/>
    <property type="molecule type" value="Genomic_DNA"/>
</dbReference>